<evidence type="ECO:0000313" key="7">
    <source>
        <dbReference type="EMBL" id="WVZ83648.1"/>
    </source>
</evidence>
<dbReference type="SUPFAM" id="SSF53098">
    <property type="entry name" value="Ribonuclease H-like"/>
    <property type="match status" value="1"/>
</dbReference>
<evidence type="ECO:0000256" key="5">
    <source>
        <dbReference type="SAM" id="MobiDB-lite"/>
    </source>
</evidence>
<name>A0AAQ3U1J6_PASNO</name>
<keyword evidence="2 4" id="KW-0863">Zinc-finger</keyword>
<proteinExistence type="predicted"/>
<dbReference type="Pfam" id="PF04937">
    <property type="entry name" value="DUF659"/>
    <property type="match status" value="1"/>
</dbReference>
<organism evidence="7 8">
    <name type="scientific">Paspalum notatum var. saurae</name>
    <dbReference type="NCBI Taxonomy" id="547442"/>
    <lineage>
        <taxon>Eukaryota</taxon>
        <taxon>Viridiplantae</taxon>
        <taxon>Streptophyta</taxon>
        <taxon>Embryophyta</taxon>
        <taxon>Tracheophyta</taxon>
        <taxon>Spermatophyta</taxon>
        <taxon>Magnoliopsida</taxon>
        <taxon>Liliopsida</taxon>
        <taxon>Poales</taxon>
        <taxon>Poaceae</taxon>
        <taxon>PACMAD clade</taxon>
        <taxon>Panicoideae</taxon>
        <taxon>Andropogonodae</taxon>
        <taxon>Paspaleae</taxon>
        <taxon>Paspalinae</taxon>
        <taxon>Paspalum</taxon>
    </lineage>
</organism>
<dbReference type="InterPro" id="IPR007021">
    <property type="entry name" value="DUF659"/>
</dbReference>
<reference evidence="7 8" key="1">
    <citation type="submission" date="2024-02" db="EMBL/GenBank/DDBJ databases">
        <title>High-quality chromosome-scale genome assembly of Pensacola bahiagrass (Paspalum notatum Flugge var. saurae).</title>
        <authorList>
            <person name="Vega J.M."/>
            <person name="Podio M."/>
            <person name="Orjuela J."/>
            <person name="Siena L.A."/>
            <person name="Pessino S.C."/>
            <person name="Combes M.C."/>
            <person name="Mariac C."/>
            <person name="Albertini E."/>
            <person name="Pupilli F."/>
            <person name="Ortiz J.P.A."/>
            <person name="Leblanc O."/>
        </authorList>
    </citation>
    <scope>NUCLEOTIDE SEQUENCE [LARGE SCALE GENOMIC DNA]</scope>
    <source>
        <strain evidence="7">R1</strain>
        <tissue evidence="7">Leaf</tissue>
    </source>
</reference>
<dbReference type="EMBL" id="CP144751">
    <property type="protein sequence ID" value="WVZ83648.1"/>
    <property type="molecule type" value="Genomic_DNA"/>
</dbReference>
<feature type="region of interest" description="Disordered" evidence="5">
    <location>
        <begin position="191"/>
        <end position="279"/>
    </location>
</feature>
<feature type="compositionally biased region" description="Polar residues" evidence="5">
    <location>
        <begin position="256"/>
        <end position="275"/>
    </location>
</feature>
<evidence type="ECO:0000259" key="6">
    <source>
        <dbReference type="PROSITE" id="PS50808"/>
    </source>
</evidence>
<evidence type="ECO:0000256" key="1">
    <source>
        <dbReference type="ARBA" id="ARBA00022723"/>
    </source>
</evidence>
<protein>
    <recommendedName>
        <fullName evidence="6">BED-type domain-containing protein</fullName>
    </recommendedName>
</protein>
<dbReference type="PANTHER" id="PTHR32166">
    <property type="entry name" value="OSJNBA0013A04.12 PROTEIN"/>
    <property type="match status" value="1"/>
</dbReference>
<keyword evidence="1" id="KW-0479">Metal-binding</keyword>
<dbReference type="GO" id="GO:0003677">
    <property type="term" value="F:DNA binding"/>
    <property type="evidence" value="ECO:0007669"/>
    <property type="project" value="InterPro"/>
</dbReference>
<keyword evidence="8" id="KW-1185">Reference proteome</keyword>
<dbReference type="InterPro" id="IPR012337">
    <property type="entry name" value="RNaseH-like_sf"/>
</dbReference>
<keyword evidence="3" id="KW-0862">Zinc</keyword>
<evidence type="ECO:0000256" key="4">
    <source>
        <dbReference type="PROSITE-ProRule" id="PRU00027"/>
    </source>
</evidence>
<evidence type="ECO:0000256" key="2">
    <source>
        <dbReference type="ARBA" id="ARBA00022771"/>
    </source>
</evidence>
<dbReference type="GO" id="GO:0008270">
    <property type="term" value="F:zinc ion binding"/>
    <property type="evidence" value="ECO:0007669"/>
    <property type="project" value="UniProtKB-KW"/>
</dbReference>
<feature type="domain" description="BED-type" evidence="6">
    <location>
        <begin position="122"/>
        <end position="180"/>
    </location>
</feature>
<dbReference type="PROSITE" id="PS50808">
    <property type="entry name" value="ZF_BED"/>
    <property type="match status" value="1"/>
</dbReference>
<sequence length="513" mass="56162">MELPIGTAAQERRSPGLALRKGDGRRGCLACCSEQKRQEDRASICCWVLGEERGGVALVDPRQPGMEKAVTKPEGRAGVPLPCARETEGVERERRVGVGTSSTASASVAVAENAQAAATGDSRGDPAWKYCTLPDMSKKYQLKCIFCQQLCSGGITRVKYHLAHIPKSGVAKCPKVPTDVKDMMHELLTKNKAKKQNKCKEKASARAEVNLSDSEEESSEEEGGNSVVVLNPGRAGSATSSKGGPMERFSKPTIEDATTANKGTSLSNKVQTKLSTQKREERRDRACEYISQFFYEASIPHNVVNLPSFDLMLEAIGDFGRYLKGPSAYELSGPLLKKAKDKVRDSVKKHKEQWALTGCSLMTDAWTDKRGRGVMNLVVHSNYGVHFVDSVDCSSVKKDGKYIFELVDKCIEEIGEKNVVQVVTDNASPNMAASTLLKAKRPSIFWNGCAAHTIDLMLEDIGKIKQVDQTIVRAKSLTAFLYSHTRVLALMREFLGKDLVRAGVTRFALLQPI</sequence>
<dbReference type="AlphaFoldDB" id="A0AAQ3U1J6"/>
<feature type="compositionally biased region" description="Acidic residues" evidence="5">
    <location>
        <begin position="213"/>
        <end position="223"/>
    </location>
</feature>
<accession>A0AAQ3U1J6</accession>
<gene>
    <name evidence="7" type="ORF">U9M48_030776</name>
</gene>
<feature type="compositionally biased region" description="Basic and acidic residues" evidence="5">
    <location>
        <begin position="10"/>
        <end position="22"/>
    </location>
</feature>
<evidence type="ECO:0000256" key="3">
    <source>
        <dbReference type="ARBA" id="ARBA00022833"/>
    </source>
</evidence>
<dbReference type="PANTHER" id="PTHR32166:SF74">
    <property type="entry name" value="OS05G0256350 PROTEIN"/>
    <property type="match status" value="1"/>
</dbReference>
<evidence type="ECO:0000313" key="8">
    <source>
        <dbReference type="Proteomes" id="UP001341281"/>
    </source>
</evidence>
<dbReference type="InterPro" id="IPR003656">
    <property type="entry name" value="Znf_BED"/>
</dbReference>
<dbReference type="Proteomes" id="UP001341281">
    <property type="component" value="Chromosome 07"/>
</dbReference>
<feature type="region of interest" description="Disordered" evidence="5">
    <location>
        <begin position="1"/>
        <end position="22"/>
    </location>
</feature>